<feature type="compositionally biased region" description="Basic and acidic residues" evidence="1">
    <location>
        <begin position="18"/>
        <end position="35"/>
    </location>
</feature>
<dbReference type="eggNOG" id="ENOG502S2IV">
    <property type="taxonomic scope" value="Eukaryota"/>
</dbReference>
<dbReference type="OrthoDB" id="1028014at2759"/>
<dbReference type="PANTHER" id="PTHR34776">
    <property type="entry name" value="F17F16.3 PROTEIN"/>
    <property type="match status" value="1"/>
</dbReference>
<reference evidence="2 3" key="1">
    <citation type="journal article" date="2011" name="Genome Biol.">
        <title>Comparative genome sequence analysis underscores mycoparasitism as the ancestral life style of Trichoderma.</title>
        <authorList>
            <person name="Kubicek C.P."/>
            <person name="Herrera-Estrella A."/>
            <person name="Seidl-Seiboth V."/>
            <person name="Martinez D.A."/>
            <person name="Druzhinina I.S."/>
            <person name="Thon M."/>
            <person name="Zeilinger S."/>
            <person name="Casas-Flores S."/>
            <person name="Horwitz B.A."/>
            <person name="Mukherjee P.K."/>
            <person name="Mukherjee M."/>
            <person name="Kredics L."/>
            <person name="Alcaraz L.D."/>
            <person name="Aerts A."/>
            <person name="Antal Z."/>
            <person name="Atanasova L."/>
            <person name="Cervantes-Badillo M.G."/>
            <person name="Challacombe J."/>
            <person name="Chertkov O."/>
            <person name="McCluskey K."/>
            <person name="Coulpier F."/>
            <person name="Deshpande N."/>
            <person name="von Doehren H."/>
            <person name="Ebbole D.J."/>
            <person name="Esquivel-Naranjo E.U."/>
            <person name="Fekete E."/>
            <person name="Flipphi M."/>
            <person name="Glaser F."/>
            <person name="Gomez-Rodriguez E.Y."/>
            <person name="Gruber S."/>
            <person name="Han C."/>
            <person name="Henrissat B."/>
            <person name="Hermosa R."/>
            <person name="Hernandez-Onate M."/>
            <person name="Karaffa L."/>
            <person name="Kosti I."/>
            <person name="Le Crom S."/>
            <person name="Lindquist E."/>
            <person name="Lucas S."/>
            <person name="Luebeck M."/>
            <person name="Luebeck P.S."/>
            <person name="Margeot A."/>
            <person name="Metz B."/>
            <person name="Misra M."/>
            <person name="Nevalainen H."/>
            <person name="Omann M."/>
            <person name="Packer N."/>
            <person name="Perrone G."/>
            <person name="Uresti-Rivera E.E."/>
            <person name="Salamov A."/>
            <person name="Schmoll M."/>
            <person name="Seiboth B."/>
            <person name="Shapiro H."/>
            <person name="Sukno S."/>
            <person name="Tamayo-Ramos J.A."/>
            <person name="Tisch D."/>
            <person name="Wiest A."/>
            <person name="Wilkinson H.H."/>
            <person name="Zhang M."/>
            <person name="Coutinho P.M."/>
            <person name="Kenerley C.M."/>
            <person name="Monte E."/>
            <person name="Baker S.E."/>
            <person name="Grigoriev I.V."/>
        </authorList>
    </citation>
    <scope>NUCLEOTIDE SEQUENCE [LARGE SCALE GENOMIC DNA]</scope>
    <source>
        <strain evidence="3">ATCC 20476 / IMI 206040</strain>
    </source>
</reference>
<proteinExistence type="predicted"/>
<evidence type="ECO:0000313" key="3">
    <source>
        <dbReference type="Proteomes" id="UP000005426"/>
    </source>
</evidence>
<feature type="compositionally biased region" description="Acidic residues" evidence="1">
    <location>
        <begin position="77"/>
        <end position="87"/>
    </location>
</feature>
<accession>G9NXM0</accession>
<dbReference type="OMA" id="GSNHRYA"/>
<dbReference type="AlphaFoldDB" id="G9NXM0"/>
<feature type="region of interest" description="Disordered" evidence="1">
    <location>
        <begin position="1"/>
        <end position="88"/>
    </location>
</feature>
<organism evidence="2 3">
    <name type="scientific">Hypocrea atroviridis (strain ATCC 20476 / IMI 206040)</name>
    <name type="common">Trichoderma atroviride</name>
    <dbReference type="NCBI Taxonomy" id="452589"/>
    <lineage>
        <taxon>Eukaryota</taxon>
        <taxon>Fungi</taxon>
        <taxon>Dikarya</taxon>
        <taxon>Ascomycota</taxon>
        <taxon>Pezizomycotina</taxon>
        <taxon>Sordariomycetes</taxon>
        <taxon>Hypocreomycetidae</taxon>
        <taxon>Hypocreales</taxon>
        <taxon>Hypocreaceae</taxon>
        <taxon>Trichoderma</taxon>
    </lineage>
</organism>
<evidence type="ECO:0000256" key="1">
    <source>
        <dbReference type="SAM" id="MobiDB-lite"/>
    </source>
</evidence>
<evidence type="ECO:0008006" key="4">
    <source>
        <dbReference type="Google" id="ProtNLM"/>
    </source>
</evidence>
<sequence>MAGKKEDSETSQNQVSVGDKHKTEVENPDAKRAKVEEEEGALSDKINDNGKEKEDGTSQDVKEERADSNPDTKPEDDTAEPEKEDCDVPSSILEKGVIYFFIRGRVDVEKPKEVDDIARSFIILRPIAHDAKLSEGPLRDAGNTRILVLPKKVLPSSGRERFLLFVEKSGASYDEIKGQFLAGEEYETKTKGTRHSPAATPIGEGVYAITTTGRESHLAYMLTIPQQLGEVQNALKVKEQGSFIISTKNPKYPSPASARLPKDPEFPKKILEEFRDLRWIPSRPNHFDYDNSQILLIGESSGIEKAMTPQEEDEKANKEKPLEAMEELEEEDLKRMKHMPGDSSASIYADLKAHAEDYPKLQTTF</sequence>
<protein>
    <recommendedName>
        <fullName evidence="4">BTB domain transcription factor</fullName>
    </recommendedName>
</protein>
<dbReference type="Proteomes" id="UP000005426">
    <property type="component" value="Unassembled WGS sequence"/>
</dbReference>
<dbReference type="EMBL" id="ABDG02000025">
    <property type="protein sequence ID" value="EHK44200.1"/>
    <property type="molecule type" value="Genomic_DNA"/>
</dbReference>
<feature type="region of interest" description="Disordered" evidence="1">
    <location>
        <begin position="306"/>
        <end position="341"/>
    </location>
</feature>
<dbReference type="PANTHER" id="PTHR34776:SF1">
    <property type="entry name" value="F17F16.3 PROTEIN"/>
    <property type="match status" value="1"/>
</dbReference>
<comment type="caution">
    <text evidence="2">The sequence shown here is derived from an EMBL/GenBank/DDBJ whole genome shotgun (WGS) entry which is preliminary data.</text>
</comment>
<gene>
    <name evidence="2" type="ORF">TRIATDRAFT_87267</name>
</gene>
<evidence type="ECO:0000313" key="2">
    <source>
        <dbReference type="EMBL" id="EHK44200.1"/>
    </source>
</evidence>
<dbReference type="STRING" id="452589.G9NXM0"/>
<name>G9NXM0_HYPAI</name>
<dbReference type="KEGG" id="tatv:25786052"/>
<dbReference type="HOGENOM" id="CLU_024063_0_1_1"/>
<dbReference type="GeneID" id="25786052"/>
<keyword evidence="3" id="KW-1185">Reference proteome</keyword>
<feature type="compositionally biased region" description="Basic and acidic residues" evidence="1">
    <location>
        <begin position="45"/>
        <end position="76"/>
    </location>
</feature>